<evidence type="ECO:0000256" key="8">
    <source>
        <dbReference type="ARBA" id="ARBA00023306"/>
    </source>
</evidence>
<evidence type="ECO:0000256" key="11">
    <source>
        <dbReference type="SAM" id="MobiDB-lite"/>
    </source>
</evidence>
<feature type="compositionally biased region" description="Basic and acidic residues" evidence="11">
    <location>
        <begin position="453"/>
        <end position="471"/>
    </location>
</feature>
<dbReference type="Pfam" id="PF13880">
    <property type="entry name" value="Acetyltransf_13"/>
    <property type="match status" value="1"/>
</dbReference>
<keyword evidence="4" id="KW-0479">Metal-binding</keyword>
<organism evidence="14 15">
    <name type="scientific">Notothenia coriiceps</name>
    <name type="common">black rockcod</name>
    <dbReference type="NCBI Taxonomy" id="8208"/>
    <lineage>
        <taxon>Eukaryota</taxon>
        <taxon>Metazoa</taxon>
        <taxon>Chordata</taxon>
        <taxon>Craniata</taxon>
        <taxon>Vertebrata</taxon>
        <taxon>Euteleostomi</taxon>
        <taxon>Actinopterygii</taxon>
        <taxon>Neopterygii</taxon>
        <taxon>Teleostei</taxon>
        <taxon>Neoteleostei</taxon>
        <taxon>Acanthomorphata</taxon>
        <taxon>Eupercaria</taxon>
        <taxon>Perciformes</taxon>
        <taxon>Notothenioidei</taxon>
        <taxon>Nototheniidae</taxon>
        <taxon>Notothenia</taxon>
    </lineage>
</organism>
<evidence type="ECO:0000256" key="10">
    <source>
        <dbReference type="ARBA" id="ARBA00047902"/>
    </source>
</evidence>
<sequence length="1359" mass="147719">MEEQNQRTGGVDEPTIALSSETNQPPPWPESEENANMQIQPSENIQGNMDVVGLSTERVSDIEGEGTGSNEVMVFVCGQPDDADIVIPASGEPINTVNQADVEIHENQMVYEPISSPESNDDREISTASENHDGASLLDIQNTREMEGDVSTSRDNSCSQQLGKEEDLQEQMCVPDSQDVEVEAQTVRVPESCVPAHLEESNMNVKQVAVISSSDDISMPDGQSEDATLQRERNGYADCASATEVSEQVQEVADVTVTTTTATTKVEIPDSTSEEFFILEPMQTGAFHYDIVTQAAAESGLSDSLSEQVNADGPLEGDVENERILNGSQRADFLQAEVHQCHPADEIKVTNSSEVVDQEMTDQSVEVLKNSDHSSHPTSDLMDVNTSEIDMANCHAQVTNEDCNSLIITNADADLDLQEVQILQDIEIGREIVVAEEESDEDSDIIIIKKLQKTPEADPPKKSEEKAKDDTCGTSLKLNEKTKDDQKEQGAEKPKKQEMNTQARTKARLAALAEQKAAASKRTANRQQLNLLALCHEIAEDIATDSMLLKRIEDEKLAAASEAASKSETSKKESPPVNKQEADTAVVATPAGPEEGSASVAPAEEAPKARPPTEVKPAAEPAAKPTPETPKRRFFVTQISVPLKAHEKKKLTRYQRLRQVELQREKMSWARVKKLKSDQANQMFSDMDWQSPMSASFPFSVPPVATAPPPPAAAPSVSPLPSPASNSKPATPKVEVPKADPPKAEPSKIEPTKIETPKTEPPEPEAEASKKVTPNAQIRKSTRQTKALTPKETPSPGPTPKVTRSAGKRTLPAVPPPMPNGVKAQKQKPVEYKPYRPRPKYSFDDFELDDDPLPTKKPGLQPRPTRPGVQSNPAAQSRPTLQSLHLANQARLRAGLIPGQLRPAGSTNPPLKPAVATPPQLKTSATATATVTATVTASLKHPLVKAQLKPPLMTSPESKAVSAPGQSRPAASPQLKPAGSEGAAQLRQTASQSAGSTTSETKPAVPKTNVDSTSQKTTQKPSAEDGKCKGTANPTSSIPSKDGSKVSDTLKCEEKPKVTGVDPSPENKAQTVKTEEKTSGKPQERAAETRDGRTPLSDACLQKEVKKLKEADKDSTQTIIDAGQKHFGAVACSVCGMLYSAANPEDESQHLLFHNQFISAVKYVGWKKERILAEYPDGKIILVLPDDPKYALKKVEEIREMVDNDLGFQQVETKCPSVTKTFLFISHDRKVCGCLIAEHIQEGYRVIEEHGPEGTEGEKVMFERQRAWCCSTTPEPAICGISRIWVVNMMRRKGIASRMLECLRNNFDYGSYLSKDEIAFSDPTPDGKLFATHYFSTSQFLVYNFVSGTRSSQPKTDAV</sequence>
<keyword evidence="8" id="KW-0131">Cell cycle</keyword>
<feature type="region of interest" description="Disordered" evidence="11">
    <location>
        <begin position="560"/>
        <end position="634"/>
    </location>
</feature>
<dbReference type="GO" id="GO:0005634">
    <property type="term" value="C:nucleus"/>
    <property type="evidence" value="ECO:0007669"/>
    <property type="project" value="UniProtKB-SubCell"/>
</dbReference>
<dbReference type="KEGG" id="ncc:104954571"/>
<feature type="region of interest" description="Disordered" evidence="11">
    <location>
        <begin position="113"/>
        <end position="171"/>
    </location>
</feature>
<keyword evidence="5" id="KW-0863">Zinc-finger</keyword>
<feature type="compositionally biased region" description="Polar residues" evidence="11">
    <location>
        <begin position="868"/>
        <end position="886"/>
    </location>
</feature>
<gene>
    <name evidence="15" type="primary">LOC104954571</name>
</gene>
<evidence type="ECO:0000256" key="2">
    <source>
        <dbReference type="ARBA" id="ARBA00005816"/>
    </source>
</evidence>
<feature type="compositionally biased region" description="Low complexity" evidence="11">
    <location>
        <begin position="615"/>
        <end position="626"/>
    </location>
</feature>
<feature type="domain" description="N-acetyltransferase ESCO zinc-finger" evidence="12">
    <location>
        <begin position="1117"/>
        <end position="1156"/>
    </location>
</feature>
<evidence type="ECO:0000259" key="13">
    <source>
        <dbReference type="Pfam" id="PF13880"/>
    </source>
</evidence>
<proteinExistence type="inferred from homology"/>
<dbReference type="GO" id="GO:0000785">
    <property type="term" value="C:chromatin"/>
    <property type="evidence" value="ECO:0007669"/>
    <property type="project" value="TreeGrafter"/>
</dbReference>
<evidence type="ECO:0000256" key="6">
    <source>
        <dbReference type="ARBA" id="ARBA00022833"/>
    </source>
</evidence>
<feature type="region of interest" description="Disordered" evidence="11">
    <location>
        <begin position="1"/>
        <end position="36"/>
    </location>
</feature>
<dbReference type="InterPro" id="IPR028009">
    <property type="entry name" value="ESCO_Acetyltransf_dom"/>
</dbReference>
<feature type="region of interest" description="Disordered" evidence="11">
    <location>
        <begin position="450"/>
        <end position="510"/>
    </location>
</feature>
<evidence type="ECO:0000256" key="7">
    <source>
        <dbReference type="ARBA" id="ARBA00023242"/>
    </source>
</evidence>
<keyword evidence="3" id="KW-0808">Transferase</keyword>
<dbReference type="RefSeq" id="XP_010780002.1">
    <property type="nucleotide sequence ID" value="XM_010781700.1"/>
</dbReference>
<dbReference type="GO" id="GO:0061733">
    <property type="term" value="F:protein-lysine-acetyltransferase activity"/>
    <property type="evidence" value="ECO:0007669"/>
    <property type="project" value="TreeGrafter"/>
</dbReference>
<comment type="catalytic activity">
    <reaction evidence="10">
        <text>L-lysyl-[protein] + acetyl-CoA = N(6)-acetyl-L-lysyl-[protein] + CoA + H(+)</text>
        <dbReference type="Rhea" id="RHEA:45948"/>
        <dbReference type="Rhea" id="RHEA-COMP:9752"/>
        <dbReference type="Rhea" id="RHEA-COMP:10731"/>
        <dbReference type="ChEBI" id="CHEBI:15378"/>
        <dbReference type="ChEBI" id="CHEBI:29969"/>
        <dbReference type="ChEBI" id="CHEBI:57287"/>
        <dbReference type="ChEBI" id="CHEBI:57288"/>
        <dbReference type="ChEBI" id="CHEBI:61930"/>
    </reaction>
</comment>
<comment type="subcellular location">
    <subcellularLocation>
        <location evidence="1">Nucleus</location>
    </subcellularLocation>
</comment>
<evidence type="ECO:0000256" key="4">
    <source>
        <dbReference type="ARBA" id="ARBA00022723"/>
    </source>
</evidence>
<keyword evidence="9" id="KW-0012">Acyltransferase</keyword>
<dbReference type="OrthoDB" id="428854at2759"/>
<accession>A0A6I9NV73</accession>
<keyword evidence="7" id="KW-0539">Nucleus</keyword>
<feature type="region of interest" description="Disordered" evidence="11">
    <location>
        <begin position="683"/>
        <end position="1095"/>
    </location>
</feature>
<evidence type="ECO:0000313" key="14">
    <source>
        <dbReference type="Proteomes" id="UP000504611"/>
    </source>
</evidence>
<keyword evidence="14" id="KW-1185">Reference proteome</keyword>
<dbReference type="Pfam" id="PF13878">
    <property type="entry name" value="zf-C2H2_3"/>
    <property type="match status" value="1"/>
</dbReference>
<evidence type="ECO:0000256" key="5">
    <source>
        <dbReference type="ARBA" id="ARBA00022771"/>
    </source>
</evidence>
<reference evidence="15" key="1">
    <citation type="submission" date="2025-08" db="UniProtKB">
        <authorList>
            <consortium name="RefSeq"/>
        </authorList>
    </citation>
    <scope>IDENTIFICATION</scope>
    <source>
        <tissue evidence="15">Muscle</tissue>
    </source>
</reference>
<feature type="compositionally biased region" description="Basic and acidic residues" evidence="11">
    <location>
        <begin position="478"/>
        <end position="498"/>
    </location>
</feature>
<evidence type="ECO:0000256" key="3">
    <source>
        <dbReference type="ARBA" id="ARBA00022679"/>
    </source>
</evidence>
<protein>
    <submittedName>
        <fullName evidence="15">Microtubule-associated protein 4-like</fullName>
    </submittedName>
</protein>
<evidence type="ECO:0000259" key="12">
    <source>
        <dbReference type="Pfam" id="PF13878"/>
    </source>
</evidence>
<feature type="compositionally biased region" description="Polar residues" evidence="11">
    <location>
        <begin position="772"/>
        <end position="787"/>
    </location>
</feature>
<comment type="similarity">
    <text evidence="2">Belongs to the acetyltransferase family. ECO subfamily.</text>
</comment>
<evidence type="ECO:0000313" key="15">
    <source>
        <dbReference type="RefSeq" id="XP_010780002.1"/>
    </source>
</evidence>
<dbReference type="GO" id="GO:0008270">
    <property type="term" value="F:zinc ion binding"/>
    <property type="evidence" value="ECO:0007669"/>
    <property type="project" value="UniProtKB-KW"/>
</dbReference>
<evidence type="ECO:0000256" key="9">
    <source>
        <dbReference type="ARBA" id="ARBA00023315"/>
    </source>
</evidence>
<dbReference type="PANTHER" id="PTHR45884:SF1">
    <property type="entry name" value="N-ACETYLTRANSFERASE ESCO1"/>
    <property type="match status" value="1"/>
</dbReference>
<name>A0A6I9NV73_9TELE</name>
<dbReference type="InterPro" id="IPR028005">
    <property type="entry name" value="AcTrfase_ESCO_Znf_dom"/>
</dbReference>
<feature type="domain" description="N-acetyltransferase ESCO acetyl-transferase" evidence="13">
    <location>
        <begin position="1275"/>
        <end position="1343"/>
    </location>
</feature>
<evidence type="ECO:0000256" key="1">
    <source>
        <dbReference type="ARBA" id="ARBA00004123"/>
    </source>
</evidence>
<feature type="compositionally biased region" description="Pro residues" evidence="11">
    <location>
        <begin position="705"/>
        <end position="722"/>
    </location>
</feature>
<feature type="compositionally biased region" description="Basic and acidic residues" evidence="11">
    <location>
        <begin position="120"/>
        <end position="133"/>
    </location>
</feature>
<feature type="compositionally biased region" description="Basic and acidic residues" evidence="11">
    <location>
        <begin position="735"/>
        <end position="761"/>
    </location>
</feature>
<keyword evidence="6" id="KW-0862">Zinc</keyword>
<feature type="compositionally biased region" description="Basic and acidic residues" evidence="11">
    <location>
        <begin position="1073"/>
        <end position="1093"/>
    </location>
</feature>
<dbReference type="GeneID" id="104954571"/>
<feature type="compositionally biased region" description="Basic and acidic residues" evidence="11">
    <location>
        <begin position="1042"/>
        <end position="1057"/>
    </location>
</feature>
<dbReference type="PANTHER" id="PTHR45884">
    <property type="entry name" value="N-ACETYLTRANSFERASE ECO"/>
    <property type="match status" value="1"/>
</dbReference>
<feature type="compositionally biased region" description="Low complexity" evidence="11">
    <location>
        <begin position="988"/>
        <end position="1001"/>
    </location>
</feature>
<feature type="compositionally biased region" description="Low complexity" evidence="11">
    <location>
        <begin position="923"/>
        <end position="938"/>
    </location>
</feature>
<dbReference type="Proteomes" id="UP000504611">
    <property type="component" value="Unplaced"/>
</dbReference>
<feature type="compositionally biased region" description="Polar residues" evidence="11">
    <location>
        <begin position="1009"/>
        <end position="1021"/>
    </location>
</feature>
<dbReference type="GO" id="GO:0007064">
    <property type="term" value="P:mitotic sister chromatid cohesion"/>
    <property type="evidence" value="ECO:0007669"/>
    <property type="project" value="TreeGrafter"/>
</dbReference>
<feature type="compositionally biased region" description="Polar residues" evidence="11">
    <location>
        <begin position="150"/>
        <end position="162"/>
    </location>
</feature>